<dbReference type="EMBL" id="AP025292">
    <property type="protein sequence ID" value="BDC97829.1"/>
    <property type="molecule type" value="Genomic_DNA"/>
</dbReference>
<accession>A0ABN6L464</accession>
<name>A0ABN6L464_9BACT</name>
<dbReference type="Pfam" id="PF05656">
    <property type="entry name" value="DUF805"/>
    <property type="match status" value="1"/>
</dbReference>
<keyword evidence="1" id="KW-1133">Transmembrane helix</keyword>
<organism evidence="2 3">
    <name type="scientific">Persicobacter psychrovividus</name>
    <dbReference type="NCBI Taxonomy" id="387638"/>
    <lineage>
        <taxon>Bacteria</taxon>
        <taxon>Pseudomonadati</taxon>
        <taxon>Bacteroidota</taxon>
        <taxon>Cytophagia</taxon>
        <taxon>Cytophagales</taxon>
        <taxon>Persicobacteraceae</taxon>
        <taxon>Persicobacter</taxon>
    </lineage>
</organism>
<dbReference type="RefSeq" id="WP_338397372.1">
    <property type="nucleotide sequence ID" value="NZ_AP025292.1"/>
</dbReference>
<evidence type="ECO:0000256" key="1">
    <source>
        <dbReference type="SAM" id="Phobius"/>
    </source>
</evidence>
<dbReference type="InterPro" id="IPR008523">
    <property type="entry name" value="DUF805"/>
</dbReference>
<feature type="transmembrane region" description="Helical" evidence="1">
    <location>
        <begin position="43"/>
        <end position="60"/>
    </location>
</feature>
<keyword evidence="1" id="KW-0812">Transmembrane</keyword>
<evidence type="ECO:0008006" key="4">
    <source>
        <dbReference type="Google" id="ProtNLM"/>
    </source>
</evidence>
<evidence type="ECO:0000313" key="2">
    <source>
        <dbReference type="EMBL" id="BDC97829.1"/>
    </source>
</evidence>
<proteinExistence type="predicted"/>
<keyword evidence="3" id="KW-1185">Reference proteome</keyword>
<reference evidence="2 3" key="1">
    <citation type="submission" date="2021-12" db="EMBL/GenBank/DDBJ databases">
        <title>Genome sequencing of bacteria with rrn-lacking chromosome and rrn-plasmid.</title>
        <authorList>
            <person name="Anda M."/>
            <person name="Iwasaki W."/>
        </authorList>
    </citation>
    <scope>NUCLEOTIDE SEQUENCE [LARGE SCALE GENOMIC DNA]</scope>
    <source>
        <strain evidence="2 3">NBRC 101262</strain>
    </source>
</reference>
<evidence type="ECO:0000313" key="3">
    <source>
        <dbReference type="Proteomes" id="UP001354989"/>
    </source>
</evidence>
<keyword evidence="1" id="KW-0472">Membrane</keyword>
<protein>
    <recommendedName>
        <fullName evidence="4">DUF805 domain-containing protein</fullName>
    </recommendedName>
</protein>
<sequence>MFNAIFKGQCNRKNYWSFLLLNIAIVILGNIIVKSVLHDISKIIYVIAYELLVLIPLLFVSYRRVKDTGKKGLYWFIAPILLFFPSAEK</sequence>
<dbReference type="Proteomes" id="UP001354989">
    <property type="component" value="Chromosome"/>
</dbReference>
<gene>
    <name evidence="2" type="ORF">PEPS_01100</name>
</gene>
<feature type="transmembrane region" description="Helical" evidence="1">
    <location>
        <begin position="15"/>
        <end position="37"/>
    </location>
</feature>